<evidence type="ECO:0008006" key="3">
    <source>
        <dbReference type="Google" id="ProtNLM"/>
    </source>
</evidence>
<proteinExistence type="predicted"/>
<feature type="non-terminal residue" evidence="1">
    <location>
        <position position="1"/>
    </location>
</feature>
<dbReference type="Proteomes" id="UP001597018">
    <property type="component" value="Unassembled WGS sequence"/>
</dbReference>
<comment type="caution">
    <text evidence="1">The sequence shown here is derived from an EMBL/GenBank/DDBJ whole genome shotgun (WGS) entry which is preliminary data.</text>
</comment>
<name>A0ABW3G1Q1_9PSEU</name>
<keyword evidence="2" id="KW-1185">Reference proteome</keyword>
<sequence>MDTVHSDLRGTRVPCPPCHAAGRRPATWAWNIHPDGRATCVVCGHTTRKPVPALAEHPRHTRRLRRWIGRGKTAEQRLALLNQANSQE</sequence>
<protein>
    <recommendedName>
        <fullName evidence="3">GATA-type domain-containing protein</fullName>
    </recommendedName>
</protein>
<dbReference type="EMBL" id="JBHTIW010000063">
    <property type="protein sequence ID" value="MFD0924094.1"/>
    <property type="molecule type" value="Genomic_DNA"/>
</dbReference>
<reference evidence="2" key="1">
    <citation type="journal article" date="2019" name="Int. J. Syst. Evol. Microbiol.">
        <title>The Global Catalogue of Microorganisms (GCM) 10K type strain sequencing project: providing services to taxonomists for standard genome sequencing and annotation.</title>
        <authorList>
            <consortium name="The Broad Institute Genomics Platform"/>
            <consortium name="The Broad Institute Genome Sequencing Center for Infectious Disease"/>
            <person name="Wu L."/>
            <person name="Ma J."/>
        </authorList>
    </citation>
    <scope>NUCLEOTIDE SEQUENCE [LARGE SCALE GENOMIC DNA]</scope>
    <source>
        <strain evidence="2">CCUG 56401</strain>
    </source>
</reference>
<accession>A0ABW3G1Q1</accession>
<evidence type="ECO:0000313" key="1">
    <source>
        <dbReference type="EMBL" id="MFD0924094.1"/>
    </source>
</evidence>
<gene>
    <name evidence="1" type="ORF">ACFQ16_30505</name>
</gene>
<evidence type="ECO:0000313" key="2">
    <source>
        <dbReference type="Proteomes" id="UP001597018"/>
    </source>
</evidence>
<dbReference type="RefSeq" id="WP_263249221.1">
    <property type="nucleotide sequence ID" value="NZ_BAABLT010000058.1"/>
</dbReference>
<organism evidence="1 2">
    <name type="scientific">Saccharopolyspora rosea</name>
    <dbReference type="NCBI Taxonomy" id="524884"/>
    <lineage>
        <taxon>Bacteria</taxon>
        <taxon>Bacillati</taxon>
        <taxon>Actinomycetota</taxon>
        <taxon>Actinomycetes</taxon>
        <taxon>Pseudonocardiales</taxon>
        <taxon>Pseudonocardiaceae</taxon>
        <taxon>Saccharopolyspora</taxon>
    </lineage>
</organism>